<feature type="transmembrane region" description="Helical" evidence="1">
    <location>
        <begin position="67"/>
        <end position="87"/>
    </location>
</feature>
<feature type="transmembrane region" description="Helical" evidence="1">
    <location>
        <begin position="158"/>
        <end position="179"/>
    </location>
</feature>
<dbReference type="EMBL" id="CAXAMN010008458">
    <property type="protein sequence ID" value="CAK9025262.1"/>
    <property type="molecule type" value="Genomic_DNA"/>
</dbReference>
<gene>
    <name evidence="2" type="ORF">CCMP2556_LOCUS15929</name>
</gene>
<reference evidence="2 3" key="1">
    <citation type="submission" date="2024-02" db="EMBL/GenBank/DDBJ databases">
        <authorList>
            <person name="Chen Y."/>
            <person name="Shah S."/>
            <person name="Dougan E. K."/>
            <person name="Thang M."/>
            <person name="Chan C."/>
        </authorList>
    </citation>
    <scope>NUCLEOTIDE SEQUENCE [LARGE SCALE GENOMIC DNA]</scope>
</reference>
<name>A0ABP0KF71_9DINO</name>
<feature type="transmembrane region" description="Helical" evidence="1">
    <location>
        <begin position="20"/>
        <end position="43"/>
    </location>
</feature>
<evidence type="ECO:0000256" key="1">
    <source>
        <dbReference type="SAM" id="Phobius"/>
    </source>
</evidence>
<proteinExistence type="predicted"/>
<evidence type="ECO:0000313" key="2">
    <source>
        <dbReference type="EMBL" id="CAK9025262.1"/>
    </source>
</evidence>
<accession>A0ABP0KF71</accession>
<keyword evidence="1" id="KW-0472">Membrane</keyword>
<evidence type="ECO:0000313" key="3">
    <source>
        <dbReference type="Proteomes" id="UP001642484"/>
    </source>
</evidence>
<keyword evidence="3" id="KW-1185">Reference proteome</keyword>
<feature type="transmembrane region" description="Helical" evidence="1">
    <location>
        <begin position="185"/>
        <end position="208"/>
    </location>
</feature>
<keyword evidence="1" id="KW-1133">Transmembrane helix</keyword>
<feature type="transmembrane region" description="Helical" evidence="1">
    <location>
        <begin position="110"/>
        <end position="137"/>
    </location>
</feature>
<sequence>MAGDWCNSTDSEPVYSDHGFVGLGSYIVYCVSVSLHLLCTHFFKVRISISLLRHCAIQDIKNSARNAWTNIGVTSSLVMTTVVGALIEGHEMSPQGFCMEPLQLLHLQQIYASLCITCLFANINCIIYCVLNLFYWDSLTESDAIGFLRENPQVLGETVIYMVESYVFFVLVIATWYYATYGQRLATGIFISITATCIANLATVWANLLRWRRNKRSDDFPTCGKCCKGKGRKRPEELEWFQLMDSMVRSDTAVSEQGAAAASTDAATDEVDTPQERRVTNEANDMTNEACEGAERLHAQRTAVDRNEEITEFHV</sequence>
<comment type="caution">
    <text evidence="2">The sequence shown here is derived from an EMBL/GenBank/DDBJ whole genome shotgun (WGS) entry which is preliminary data.</text>
</comment>
<keyword evidence="1" id="KW-0812">Transmembrane</keyword>
<evidence type="ECO:0008006" key="4">
    <source>
        <dbReference type="Google" id="ProtNLM"/>
    </source>
</evidence>
<dbReference type="Proteomes" id="UP001642484">
    <property type="component" value="Unassembled WGS sequence"/>
</dbReference>
<organism evidence="2 3">
    <name type="scientific">Durusdinium trenchii</name>
    <dbReference type="NCBI Taxonomy" id="1381693"/>
    <lineage>
        <taxon>Eukaryota</taxon>
        <taxon>Sar</taxon>
        <taxon>Alveolata</taxon>
        <taxon>Dinophyceae</taxon>
        <taxon>Suessiales</taxon>
        <taxon>Symbiodiniaceae</taxon>
        <taxon>Durusdinium</taxon>
    </lineage>
</organism>
<protein>
    <recommendedName>
        <fullName evidence="4">Transmembrane protein</fullName>
    </recommendedName>
</protein>